<accession>A0A931G094</accession>
<evidence type="ECO:0008006" key="4">
    <source>
        <dbReference type="Google" id="ProtNLM"/>
    </source>
</evidence>
<dbReference type="Proteomes" id="UP000598146">
    <property type="component" value="Unassembled WGS sequence"/>
</dbReference>
<proteinExistence type="predicted"/>
<feature type="transmembrane region" description="Helical" evidence="1">
    <location>
        <begin position="33"/>
        <end position="54"/>
    </location>
</feature>
<dbReference type="AlphaFoldDB" id="A0A931G094"/>
<evidence type="ECO:0000256" key="1">
    <source>
        <dbReference type="SAM" id="Phobius"/>
    </source>
</evidence>
<evidence type="ECO:0000313" key="2">
    <source>
        <dbReference type="EMBL" id="MBG0563821.1"/>
    </source>
</evidence>
<keyword evidence="1" id="KW-0812">Transmembrane</keyword>
<feature type="transmembrane region" description="Helical" evidence="1">
    <location>
        <begin position="121"/>
        <end position="141"/>
    </location>
</feature>
<evidence type="ECO:0000313" key="3">
    <source>
        <dbReference type="Proteomes" id="UP000598146"/>
    </source>
</evidence>
<reference evidence="2" key="1">
    <citation type="submission" date="2020-11" db="EMBL/GenBank/DDBJ databases">
        <title>Isolation and identification of active actinomycetes.</title>
        <authorList>
            <person name="Sun X."/>
        </authorList>
    </citation>
    <scope>NUCLEOTIDE SEQUENCE</scope>
    <source>
        <strain evidence="2">NEAU-A11</strain>
    </source>
</reference>
<dbReference type="EMBL" id="JADQTO010000009">
    <property type="protein sequence ID" value="MBG0563821.1"/>
    <property type="molecule type" value="Genomic_DNA"/>
</dbReference>
<keyword evidence="3" id="KW-1185">Reference proteome</keyword>
<feature type="transmembrane region" description="Helical" evidence="1">
    <location>
        <begin position="60"/>
        <end position="78"/>
    </location>
</feature>
<protein>
    <recommendedName>
        <fullName evidence="4">2TM domain-containing protein</fullName>
    </recommendedName>
</protein>
<organism evidence="2 3">
    <name type="scientific">Actinoplanes aureus</name>
    <dbReference type="NCBI Taxonomy" id="2792083"/>
    <lineage>
        <taxon>Bacteria</taxon>
        <taxon>Bacillati</taxon>
        <taxon>Actinomycetota</taxon>
        <taxon>Actinomycetes</taxon>
        <taxon>Micromonosporales</taxon>
        <taxon>Micromonosporaceae</taxon>
        <taxon>Actinoplanes</taxon>
    </lineage>
</organism>
<feature type="transmembrane region" description="Helical" evidence="1">
    <location>
        <begin position="6"/>
        <end position="26"/>
    </location>
</feature>
<name>A0A931G094_9ACTN</name>
<keyword evidence="1" id="KW-0472">Membrane</keyword>
<feature type="transmembrane region" description="Helical" evidence="1">
    <location>
        <begin position="147"/>
        <end position="170"/>
    </location>
</feature>
<sequence>MIAVIVACEIGFWVLLLAGLLTRYVLRRPTLGALLLVSVPLVDVLLLVVSALDLRTGGEAGIAHGLAAIYLGVSVAFGHQMMRWADERVAHRFAGGPAPAPKPRAGHEHASRERRQWLRHLLAYALAAAILALFTLIAGGLDRALPIWHVMAPWGIVLLIDFAISFSYTLSPRRA</sequence>
<keyword evidence="1" id="KW-1133">Transmembrane helix</keyword>
<comment type="caution">
    <text evidence="2">The sequence shown here is derived from an EMBL/GenBank/DDBJ whole genome shotgun (WGS) entry which is preliminary data.</text>
</comment>
<gene>
    <name evidence="2" type="ORF">I4J89_20460</name>
</gene>